<dbReference type="InterPro" id="IPR003744">
    <property type="entry name" value="YhhQ"/>
</dbReference>
<dbReference type="AlphaFoldDB" id="A0A0H2X1H9"/>
<proteinExistence type="predicted"/>
<dbReference type="EMBL" id="CP000051">
    <property type="protein sequence ID" value="AAX50393.1"/>
    <property type="molecule type" value="Genomic_DNA"/>
</dbReference>
<dbReference type="PANTHER" id="PTHR34300:SF2">
    <property type="entry name" value="QUEUOSINE PRECURSOR TRANSPORTER-RELATED"/>
    <property type="match status" value="1"/>
</dbReference>
<dbReference type="NCBIfam" id="TIGR00697">
    <property type="entry name" value="queuosine precursor transporter"/>
    <property type="match status" value="1"/>
</dbReference>
<feature type="transmembrane region" description="Helical" evidence="2">
    <location>
        <begin position="158"/>
        <end position="185"/>
    </location>
</feature>
<dbReference type="Proteomes" id="UP000002532">
    <property type="component" value="Chromosome"/>
</dbReference>
<keyword evidence="2" id="KW-0812">Transmembrane</keyword>
<feature type="transmembrane region" description="Helical" evidence="2">
    <location>
        <begin position="50"/>
        <end position="72"/>
    </location>
</feature>
<dbReference type="KEGG" id="cta:CTA_0147"/>
<evidence type="ECO:0000256" key="2">
    <source>
        <dbReference type="SAM" id="Phobius"/>
    </source>
</evidence>
<feature type="transmembrane region" description="Helical" evidence="2">
    <location>
        <begin position="6"/>
        <end position="22"/>
    </location>
</feature>
<dbReference type="Pfam" id="PF02592">
    <property type="entry name" value="Vut_1"/>
    <property type="match status" value="1"/>
</dbReference>
<dbReference type="PANTHER" id="PTHR34300">
    <property type="entry name" value="QUEUOSINE PRECURSOR TRANSPORTER-RELATED"/>
    <property type="match status" value="1"/>
</dbReference>
<keyword evidence="4" id="KW-1185">Reference proteome</keyword>
<name>A0A0H2X1H9_CHLTA</name>
<organism evidence="3 4">
    <name type="scientific">Chlamydia trachomatis serovar A (strain ATCC VR-571B / DSM 19440 / HAR-13)</name>
    <dbReference type="NCBI Taxonomy" id="315277"/>
    <lineage>
        <taxon>Bacteria</taxon>
        <taxon>Pseudomonadati</taxon>
        <taxon>Chlamydiota</taxon>
        <taxon>Chlamydiia</taxon>
        <taxon>Chlamydiales</taxon>
        <taxon>Chlamydiaceae</taxon>
        <taxon>Chlamydia/Chlamydophila group</taxon>
        <taxon>Chlamydia</taxon>
    </lineage>
</organism>
<dbReference type="RefSeq" id="WP_011324590.1">
    <property type="nucleotide sequence ID" value="NC_007429.1"/>
</dbReference>
<evidence type="ECO:0000313" key="3">
    <source>
        <dbReference type="EMBL" id="AAX50393.1"/>
    </source>
</evidence>
<feature type="transmembrane region" description="Helical" evidence="2">
    <location>
        <begin position="84"/>
        <end position="105"/>
    </location>
</feature>
<keyword evidence="2" id="KW-1133">Transmembrane helix</keyword>
<reference evidence="3 4" key="1">
    <citation type="journal article" date="2005" name="Infect. Immun.">
        <title>Comparative genomic analysis of Chlamydia trachomatis oculotropic and genitotropic strains.</title>
        <authorList>
            <person name="Carlson J.H."/>
            <person name="Porcella S.F."/>
            <person name="McClarty G."/>
            <person name="Caldwell H.D."/>
        </authorList>
    </citation>
    <scope>NUCLEOTIDE SEQUENCE [LARGE SCALE GENOMIC DNA]</scope>
    <source>
        <strain evidence="4">ATCC VR-571B / DSM 19440 / HAR-13</strain>
    </source>
</reference>
<accession>A0A0H2X1H9</accession>
<protein>
    <recommendedName>
        <fullName evidence="1">Queuosine precursor transporter</fullName>
    </recommendedName>
</protein>
<gene>
    <name evidence="3" type="primary">ypdP</name>
    <name evidence="3" type="ordered locus">CTA_0147</name>
</gene>
<evidence type="ECO:0000256" key="1">
    <source>
        <dbReference type="NCBIfam" id="TIGR00697"/>
    </source>
</evidence>
<feature type="transmembrane region" description="Helical" evidence="2">
    <location>
        <begin position="125"/>
        <end position="146"/>
    </location>
</feature>
<keyword evidence="2" id="KW-0472">Membrane</keyword>
<feature type="transmembrane region" description="Helical" evidence="2">
    <location>
        <begin position="197"/>
        <end position="218"/>
    </location>
</feature>
<evidence type="ECO:0000313" key="4">
    <source>
        <dbReference type="Proteomes" id="UP000002532"/>
    </source>
</evidence>
<dbReference type="HOGENOM" id="CLU_075503_2_2_0"/>
<sequence length="228" mass="25331">MLNETLFVLQILVVIGFGAFFAARNLIMLAAWASLLSIIMNIFVSKQIVLFGFEVTAADVYVIGLFSCLNCSREFWGKESTRKVIFVSWCSTLSFLILTQLHLHLKPSPGDISQLHYEALFAPSLRIISASVITTMIVQFVDFKVFGWLKKHSQGRVFGLRSACSVALSQSIDTVIFSFLGLYGLVANLPDVMMFSLLSKGTALLLASPCVALAKVFYNRLNKEEAHF</sequence>